<feature type="region of interest" description="Disordered" evidence="1">
    <location>
        <begin position="227"/>
        <end position="314"/>
    </location>
</feature>
<reference evidence="2" key="1">
    <citation type="journal article" date="2022" name="Int. J. Mol. Sci.">
        <title>Draft Genome of Tanacetum Coccineum: Genomic Comparison of Closely Related Tanacetum-Family Plants.</title>
        <authorList>
            <person name="Yamashiro T."/>
            <person name="Shiraishi A."/>
            <person name="Nakayama K."/>
            <person name="Satake H."/>
        </authorList>
    </citation>
    <scope>NUCLEOTIDE SEQUENCE</scope>
</reference>
<dbReference type="EMBL" id="BQNB010009245">
    <property type="protein sequence ID" value="GJS60795.1"/>
    <property type="molecule type" value="Genomic_DNA"/>
</dbReference>
<protein>
    <submittedName>
        <fullName evidence="2">Uncharacterized protein</fullName>
    </submittedName>
</protein>
<feature type="compositionally biased region" description="Polar residues" evidence="1">
    <location>
        <begin position="302"/>
        <end position="314"/>
    </location>
</feature>
<evidence type="ECO:0000256" key="1">
    <source>
        <dbReference type="SAM" id="MobiDB-lite"/>
    </source>
</evidence>
<proteinExistence type="predicted"/>
<feature type="compositionally biased region" description="Acidic residues" evidence="1">
    <location>
        <begin position="247"/>
        <end position="291"/>
    </location>
</feature>
<name>A0ABQ4X6E4_9ASTR</name>
<comment type="caution">
    <text evidence="2">The sequence shown here is derived from an EMBL/GenBank/DDBJ whole genome shotgun (WGS) entry which is preliminary data.</text>
</comment>
<reference evidence="2" key="2">
    <citation type="submission" date="2022-01" db="EMBL/GenBank/DDBJ databases">
        <authorList>
            <person name="Yamashiro T."/>
            <person name="Shiraishi A."/>
            <person name="Satake H."/>
            <person name="Nakayama K."/>
        </authorList>
    </citation>
    <scope>NUCLEOTIDE SEQUENCE</scope>
</reference>
<evidence type="ECO:0000313" key="3">
    <source>
        <dbReference type="Proteomes" id="UP001151760"/>
    </source>
</evidence>
<organism evidence="2 3">
    <name type="scientific">Tanacetum coccineum</name>
    <dbReference type="NCBI Taxonomy" id="301880"/>
    <lineage>
        <taxon>Eukaryota</taxon>
        <taxon>Viridiplantae</taxon>
        <taxon>Streptophyta</taxon>
        <taxon>Embryophyta</taxon>
        <taxon>Tracheophyta</taxon>
        <taxon>Spermatophyta</taxon>
        <taxon>Magnoliopsida</taxon>
        <taxon>eudicotyledons</taxon>
        <taxon>Gunneridae</taxon>
        <taxon>Pentapetalae</taxon>
        <taxon>asterids</taxon>
        <taxon>campanulids</taxon>
        <taxon>Asterales</taxon>
        <taxon>Asteraceae</taxon>
        <taxon>Asteroideae</taxon>
        <taxon>Anthemideae</taxon>
        <taxon>Anthemidinae</taxon>
        <taxon>Tanacetum</taxon>
    </lineage>
</organism>
<accession>A0ABQ4X6E4</accession>
<dbReference type="Proteomes" id="UP001151760">
    <property type="component" value="Unassembled WGS sequence"/>
</dbReference>
<feature type="region of interest" description="Disordered" evidence="1">
    <location>
        <begin position="176"/>
        <end position="215"/>
    </location>
</feature>
<evidence type="ECO:0000313" key="2">
    <source>
        <dbReference type="EMBL" id="GJS60795.1"/>
    </source>
</evidence>
<keyword evidence="3" id="KW-1185">Reference proteome</keyword>
<gene>
    <name evidence="2" type="ORF">Tco_0655579</name>
</gene>
<feature type="compositionally biased region" description="Pro residues" evidence="1">
    <location>
        <begin position="186"/>
        <end position="204"/>
    </location>
</feature>
<sequence length="314" mass="33835">MIYITGGSLFTATMRLCYKASQFVGRLSFIEAARYLRSGLGVGAAVDDVRLCSNSVNGVLILGSLELSLWGICTVVVWALFSESRVKVLVQSVFISGCSEVSVGFNNLLDQSNQRGQGCALEDAVEWGTYSQPSDGAVVVALPLASVDTELDRTITMSDFDVRGEHLHRAHIALNSEFEAPQSPKQAPPSPDYVPGPEHPPSPDYVPGLEYPEYVAPSDDEIPVEDQPLLADASPTALSSGYVADFDPSEDPKEDPEEDPADYPTDGGDDDEEEEESSEDDDDDDEEDKDEEGEHLALADSSAATPTTPPNHTF</sequence>